<dbReference type="EMBL" id="JADBGQ010000049">
    <property type="protein sequence ID" value="KAG5374064.1"/>
    <property type="molecule type" value="Genomic_DNA"/>
</dbReference>
<gene>
    <name evidence="1" type="primary">SC179g500230.1_BraROA</name>
    <name evidence="1" type="ORF">IGI04_042627</name>
</gene>
<organism evidence="1 2">
    <name type="scientific">Brassica rapa subsp. trilocularis</name>
    <dbReference type="NCBI Taxonomy" id="1813537"/>
    <lineage>
        <taxon>Eukaryota</taxon>
        <taxon>Viridiplantae</taxon>
        <taxon>Streptophyta</taxon>
        <taxon>Embryophyta</taxon>
        <taxon>Tracheophyta</taxon>
        <taxon>Spermatophyta</taxon>
        <taxon>Magnoliopsida</taxon>
        <taxon>eudicotyledons</taxon>
        <taxon>Gunneridae</taxon>
        <taxon>Pentapetalae</taxon>
        <taxon>rosids</taxon>
        <taxon>malvids</taxon>
        <taxon>Brassicales</taxon>
        <taxon>Brassicaceae</taxon>
        <taxon>Brassiceae</taxon>
        <taxon>Brassica</taxon>
    </lineage>
</organism>
<name>A0ABQ7KHW2_BRACM</name>
<keyword evidence="2" id="KW-1185">Reference proteome</keyword>
<reference evidence="1 2" key="1">
    <citation type="submission" date="2021-03" db="EMBL/GenBank/DDBJ databases">
        <authorList>
            <person name="King G.J."/>
            <person name="Bancroft I."/>
            <person name="Baten A."/>
            <person name="Bloomfield J."/>
            <person name="Borpatragohain P."/>
            <person name="He Z."/>
            <person name="Irish N."/>
            <person name="Irwin J."/>
            <person name="Liu K."/>
            <person name="Mauleon R.P."/>
            <person name="Moore J."/>
            <person name="Morris R."/>
            <person name="Ostergaard L."/>
            <person name="Wang B."/>
            <person name="Wells R."/>
        </authorList>
    </citation>
    <scope>NUCLEOTIDE SEQUENCE [LARGE SCALE GENOMIC DNA]</scope>
    <source>
        <strain evidence="1">R-o-18</strain>
        <tissue evidence="1">Leaf</tissue>
    </source>
</reference>
<comment type="caution">
    <text evidence="1">The sequence shown here is derived from an EMBL/GenBank/DDBJ whole genome shotgun (WGS) entry which is preliminary data.</text>
</comment>
<sequence>MDADTRGHDQNIKEKPCTCTRSRKYKENKDKAPLETQQRLEFMIPFLGAFHDHITFAKASTRIINRTKSVACLGKRLFRAALASKEEGSPSMRLQ</sequence>
<evidence type="ECO:0000313" key="2">
    <source>
        <dbReference type="Proteomes" id="UP000823674"/>
    </source>
</evidence>
<evidence type="ECO:0000313" key="1">
    <source>
        <dbReference type="EMBL" id="KAG5374064.1"/>
    </source>
</evidence>
<proteinExistence type="predicted"/>
<dbReference type="Proteomes" id="UP000823674">
    <property type="component" value="Unassembled WGS sequence"/>
</dbReference>
<protein>
    <submittedName>
        <fullName evidence="1">Uncharacterized protein</fullName>
    </submittedName>
</protein>
<accession>A0ABQ7KHW2</accession>